<feature type="domain" description="Cas12f1-like TNB" evidence="10">
    <location>
        <begin position="294"/>
        <end position="360"/>
    </location>
</feature>
<proteinExistence type="inferred from homology"/>
<protein>
    <submittedName>
        <fullName evidence="12">Transposase, IS605 OrfB family</fullName>
    </submittedName>
</protein>
<dbReference type="InterPro" id="IPR051399">
    <property type="entry name" value="RNA-guided_DNA_endo/Transpos"/>
</dbReference>
<evidence type="ECO:0000259" key="11">
    <source>
        <dbReference type="Pfam" id="PF12323"/>
    </source>
</evidence>
<keyword evidence="5" id="KW-0862">Zinc</keyword>
<dbReference type="GO" id="GO:0032196">
    <property type="term" value="P:transposition"/>
    <property type="evidence" value="ECO:0007669"/>
    <property type="project" value="UniProtKB-KW"/>
</dbReference>
<evidence type="ECO:0000313" key="12">
    <source>
        <dbReference type="EMBL" id="AEM86174.1"/>
    </source>
</evidence>
<evidence type="ECO:0000256" key="1">
    <source>
        <dbReference type="ARBA" id="ARBA00008761"/>
    </source>
</evidence>
<keyword evidence="7" id="KW-0233">DNA recombination</keyword>
<evidence type="ECO:0000256" key="6">
    <source>
        <dbReference type="ARBA" id="ARBA00023125"/>
    </source>
</evidence>
<evidence type="ECO:0000256" key="5">
    <source>
        <dbReference type="ARBA" id="ARBA00022833"/>
    </source>
</evidence>
<dbReference type="AlphaFoldDB" id="G2NVT3"/>
<dbReference type="InterPro" id="IPR001959">
    <property type="entry name" value="Transposase"/>
</dbReference>
<dbReference type="GO" id="GO:0003677">
    <property type="term" value="F:DNA binding"/>
    <property type="evidence" value="ECO:0007669"/>
    <property type="project" value="UniProtKB-KW"/>
</dbReference>
<dbReference type="eggNOG" id="COG0675">
    <property type="taxonomic scope" value="Bacteria"/>
</dbReference>
<feature type="domain" description="Transposase putative helix-turn-helix" evidence="11">
    <location>
        <begin position="1"/>
        <end position="48"/>
    </location>
</feature>
<comment type="similarity">
    <text evidence="1">In the C-terminal section; belongs to the transposase 35 family.</text>
</comment>
<evidence type="ECO:0000256" key="4">
    <source>
        <dbReference type="ARBA" id="ARBA00022723"/>
    </source>
</evidence>
<name>G2NVT3_STRV4</name>
<feature type="region of interest" description="Disordered" evidence="8">
    <location>
        <begin position="372"/>
        <end position="402"/>
    </location>
</feature>
<keyword evidence="6" id="KW-0238">DNA-binding</keyword>
<keyword evidence="3" id="KW-0815">Transposition</keyword>
<dbReference type="Pfam" id="PF07282">
    <property type="entry name" value="Cas12f1-like_TNB"/>
    <property type="match status" value="1"/>
</dbReference>
<dbReference type="PANTHER" id="PTHR30405:SF25">
    <property type="entry name" value="RNA-GUIDED DNA ENDONUCLEASE INSQ-RELATED"/>
    <property type="match status" value="1"/>
</dbReference>
<evidence type="ECO:0000259" key="10">
    <source>
        <dbReference type="Pfam" id="PF07282"/>
    </source>
</evidence>
<gene>
    <name evidence="12" type="ORF">Strvi_6798</name>
</gene>
<sequence length="402" mass="45410">MAQQVKRAFKYRFYPTDEQAAELSRTFGCVRLVYNKALEERTRAWYGEQRRISYVQSSAALTEWKKTGELAFLAEVSSVPLQQALRHLQTAFGNFFAQRAKYPRYTSRKTSRASAEYTRSAFTWREGRLTLAKTAGPLDIRWSRPLPEGAEPTTVTVSRDAAGRWFVSLLVEDTITPAPATSAAVGIDAGVTSLVTLSTGEKIANPRHERRDRKRLAKAQRELSRKAKGSANREKARRRVAKVHARIADRRRDFLHKLTTRLVRENQTVVIEDLTVRNLLKNGRLARAISDAAWTDLRMMLEYKCAWYGRELVTVDRWFPSSKLCGNCGTVREKLPLNVREWTCECGTVHDRDVNAARNILAAGLAVSACGDGVRPQRESSRTGRSSVKQEPQRATAGIPRL</sequence>
<dbReference type="Pfam" id="PF12323">
    <property type="entry name" value="HTH_OrfB_IS605"/>
    <property type="match status" value="1"/>
</dbReference>
<dbReference type="GO" id="GO:0046872">
    <property type="term" value="F:metal ion binding"/>
    <property type="evidence" value="ECO:0007669"/>
    <property type="project" value="UniProtKB-KW"/>
</dbReference>
<dbReference type="Pfam" id="PF01385">
    <property type="entry name" value="OrfB_IS605"/>
    <property type="match status" value="1"/>
</dbReference>
<evidence type="ECO:0000259" key="9">
    <source>
        <dbReference type="Pfam" id="PF01385"/>
    </source>
</evidence>
<dbReference type="KEGG" id="svl:Strvi_6798"/>
<dbReference type="PANTHER" id="PTHR30405">
    <property type="entry name" value="TRANSPOSASE"/>
    <property type="match status" value="1"/>
</dbReference>
<feature type="domain" description="Probable transposase IS891/IS1136/IS1341" evidence="9">
    <location>
        <begin position="172"/>
        <end position="282"/>
    </location>
</feature>
<evidence type="ECO:0000313" key="13">
    <source>
        <dbReference type="Proteomes" id="UP000008703"/>
    </source>
</evidence>
<dbReference type="Proteomes" id="UP000008703">
    <property type="component" value="Chromosome"/>
</dbReference>
<dbReference type="NCBIfam" id="TIGR01766">
    <property type="entry name" value="IS200/IS605 family accessory protein TnpB-like domain"/>
    <property type="match status" value="1"/>
</dbReference>
<reference evidence="12" key="1">
    <citation type="submission" date="2011-08" db="EMBL/GenBank/DDBJ databases">
        <title>Complete sequence of chromosome of Streptomyces violaceusniger Tu 4113.</title>
        <authorList>
            <consortium name="US DOE Joint Genome Institute"/>
            <person name="Lucas S."/>
            <person name="Han J."/>
            <person name="Lapidus A."/>
            <person name="Cheng J.-F."/>
            <person name="Goodwin L."/>
            <person name="Pitluck S."/>
            <person name="Peters L."/>
            <person name="Ivanova N."/>
            <person name="Daligault H."/>
            <person name="Detter J.C."/>
            <person name="Han C."/>
            <person name="Tapia R."/>
            <person name="Land M."/>
            <person name="Hauser L."/>
            <person name="Kyrpides N."/>
            <person name="Ivanova N."/>
            <person name="Pagani I."/>
            <person name="Hagen A."/>
            <person name="Katz L."/>
            <person name="Fiedler H.-P."/>
            <person name="Keasling J."/>
            <person name="Fortman J."/>
            <person name="Woyke T."/>
        </authorList>
    </citation>
    <scope>NUCLEOTIDE SEQUENCE [LARGE SCALE GENOMIC DNA]</scope>
    <source>
        <strain evidence="12">Tu 4113</strain>
    </source>
</reference>
<dbReference type="RefSeq" id="WP_014059651.1">
    <property type="nucleotide sequence ID" value="NC_015957.1"/>
</dbReference>
<dbReference type="GO" id="GO:0006310">
    <property type="term" value="P:DNA recombination"/>
    <property type="evidence" value="ECO:0007669"/>
    <property type="project" value="UniProtKB-KW"/>
</dbReference>
<comment type="similarity">
    <text evidence="2">In the N-terminal section; belongs to the transposase 2 family.</text>
</comment>
<dbReference type="EMBL" id="CP002994">
    <property type="protein sequence ID" value="AEM86174.1"/>
    <property type="molecule type" value="Genomic_DNA"/>
</dbReference>
<dbReference type="InterPro" id="IPR021027">
    <property type="entry name" value="Transposase_put_HTH"/>
</dbReference>
<keyword evidence="4" id="KW-0479">Metal-binding</keyword>
<accession>G2NVT3</accession>
<dbReference type="HOGENOM" id="CLU_032903_0_0_11"/>
<evidence type="ECO:0000256" key="7">
    <source>
        <dbReference type="ARBA" id="ARBA00023172"/>
    </source>
</evidence>
<feature type="region of interest" description="Disordered" evidence="8">
    <location>
        <begin position="202"/>
        <end position="238"/>
    </location>
</feature>
<organism evidence="12 13">
    <name type="scientific">Streptomyces violaceusniger (strain Tu 4113)</name>
    <dbReference type="NCBI Taxonomy" id="653045"/>
    <lineage>
        <taxon>Bacteria</taxon>
        <taxon>Bacillati</taxon>
        <taxon>Actinomycetota</taxon>
        <taxon>Actinomycetes</taxon>
        <taxon>Kitasatosporales</taxon>
        <taxon>Streptomycetaceae</taxon>
        <taxon>Streptomyces</taxon>
        <taxon>Streptomyces violaceusniger group</taxon>
    </lineage>
</organism>
<evidence type="ECO:0000256" key="8">
    <source>
        <dbReference type="SAM" id="MobiDB-lite"/>
    </source>
</evidence>
<dbReference type="InterPro" id="IPR010095">
    <property type="entry name" value="Cas12f1-like_TNB"/>
</dbReference>
<dbReference type="NCBIfam" id="NF040570">
    <property type="entry name" value="guided_TnpB"/>
    <property type="match status" value="1"/>
</dbReference>
<keyword evidence="13" id="KW-1185">Reference proteome</keyword>
<evidence type="ECO:0000256" key="3">
    <source>
        <dbReference type="ARBA" id="ARBA00022578"/>
    </source>
</evidence>
<evidence type="ECO:0000256" key="2">
    <source>
        <dbReference type="ARBA" id="ARBA00011044"/>
    </source>
</evidence>